<proteinExistence type="predicted"/>
<dbReference type="Proteomes" id="UP000779574">
    <property type="component" value="Unassembled WGS sequence"/>
</dbReference>
<feature type="region of interest" description="Disordered" evidence="1">
    <location>
        <begin position="802"/>
        <end position="974"/>
    </location>
</feature>
<gene>
    <name evidence="4" type="ORF">KCU76_g11571</name>
</gene>
<feature type="domain" description="HAM1-like N-terminal" evidence="3">
    <location>
        <begin position="4"/>
        <end position="631"/>
    </location>
</feature>
<organism evidence="4 5">
    <name type="scientific">Aureobasidium melanogenum</name>
    <name type="common">Aureobasidium pullulans var. melanogenum</name>
    <dbReference type="NCBI Taxonomy" id="46634"/>
    <lineage>
        <taxon>Eukaryota</taxon>
        <taxon>Fungi</taxon>
        <taxon>Dikarya</taxon>
        <taxon>Ascomycota</taxon>
        <taxon>Pezizomycotina</taxon>
        <taxon>Dothideomycetes</taxon>
        <taxon>Dothideomycetidae</taxon>
        <taxon>Dothideales</taxon>
        <taxon>Saccotheciaceae</taxon>
        <taxon>Aureobasidium</taxon>
    </lineage>
</organism>
<evidence type="ECO:0000313" key="4">
    <source>
        <dbReference type="EMBL" id="KAG9685632.1"/>
    </source>
</evidence>
<sequence length="974" mass="107667">MAPSASVNVPTNTKIKEQDVNNKLQLYGIFSAFSNGKVPSNKQIDIAMNSALASRPLSNPSKKLSAEGQKLVGDLREVIEQAKLLLLTKNEGNLLQDFIWQTQQISGADAGTPNAPIDKDTAKQHGNEALDGLRTLGTLILSNGQFRKLLSDATILFRDMAGDAAQKAANKVNPSEDELNQIDEPAEDNTWHDVPDLSRDNLKNQAKAKYNEQKPFNREQAKSALGDATQAAHPSGSRDPTDVADLARRDQQQGGNSGVDATKGAMEGADRLQQQARENVPQETQDRARETRDRTNNYLKEKLPKERRDQGIYRLKKMIVEIQGHQDYHEAIDTLLRLAEQYSGHTKNLANQSQGTVKGAHKDDSLQMAEADLKTLIERFANGTSLDDMFDSINVIYRDADNDPELKGWFTHMNKYIRKCLKEQGYVLQDESTEEWNKLYDQGEFLLRDRYRNHTDRIADEFKFYIDQFNQDKQNVAFGDAVQKLFLDLGQNENGEAEFKPHLVKDLTDVILPGLFESIRYVPIPRIEYSDPMMDAIVENLVLEGDNLAPNVLEFGSDNYWRWGRKSITSKNKNKVMLSVSGVQCDLRDVSYYIKKKEGFPGITDKGVMDIFLGGTGLSFKVAMETADKTDSKHFFKVNTVHVDIKNMNIKLKQSNHKLLFNIFKPLLLKVMRPAIQKVAEKQIRDNIHQLDEMLYGIHQEAKRAEQQAKNNPDPENVQNIYQRYATAAQQKFTKGKQKKDEVAADKKVNMAVTQHDSMFKNISLPGGISTKATEYKELAAKGDKWESPIFSIGSAKETSNLPKMASITRKPHRVNQEGIRGPNNLGTNQYGAGFDGSSDTGPSGGFNSSSNTGYGSQGTGYGSQSTGYHGGSNTAGLTGQVPVRSGNTIGSGYEQNTTNTTGYHQGSSHYGAGEGPLGSTGASNFGGEVDRAFQDATTTGSTTGTTGTATGVQGDDGKHTFFGKNNPVFQGQV</sequence>
<evidence type="ECO:0000313" key="5">
    <source>
        <dbReference type="Proteomes" id="UP000779574"/>
    </source>
</evidence>
<dbReference type="SUPFAM" id="SSF55394">
    <property type="entry name" value="Bactericidal permeability-increasing protein, BPI"/>
    <property type="match status" value="1"/>
</dbReference>
<dbReference type="PANTHER" id="PTHR31138:SF1">
    <property type="entry name" value="PDZ DOMAIN-CONTAINING PROTEIN"/>
    <property type="match status" value="1"/>
</dbReference>
<feature type="domain" description="HAM1-like C-terminal" evidence="2">
    <location>
        <begin position="643"/>
        <end position="803"/>
    </location>
</feature>
<dbReference type="Gene3D" id="3.15.10.10">
    <property type="entry name" value="Bactericidal permeability-increasing protein, domain 1"/>
    <property type="match status" value="1"/>
</dbReference>
<feature type="region of interest" description="Disordered" evidence="1">
    <location>
        <begin position="273"/>
        <end position="299"/>
    </location>
</feature>
<feature type="compositionally biased region" description="Polar residues" evidence="1">
    <location>
        <begin position="886"/>
        <end position="909"/>
    </location>
</feature>
<feature type="region of interest" description="Disordered" evidence="1">
    <location>
        <begin position="209"/>
        <end position="242"/>
    </location>
</feature>
<feature type="compositionally biased region" description="Basic and acidic residues" evidence="1">
    <location>
        <begin position="209"/>
        <end position="221"/>
    </location>
</feature>
<dbReference type="AlphaFoldDB" id="A0A9P8EB19"/>
<dbReference type="PANTHER" id="PTHR31138">
    <property type="entry name" value="CHROMOSOME 19, WHOLE GENOME SHOTGUN SEQUENCE"/>
    <property type="match status" value="1"/>
</dbReference>
<evidence type="ECO:0000259" key="3">
    <source>
        <dbReference type="Pfam" id="PF19343"/>
    </source>
</evidence>
<feature type="compositionally biased region" description="Polar residues" evidence="1">
    <location>
        <begin position="273"/>
        <end position="283"/>
    </location>
</feature>
<dbReference type="InterPro" id="IPR017943">
    <property type="entry name" value="Bactericidal_perm-incr_a/b_dom"/>
</dbReference>
<reference evidence="4" key="1">
    <citation type="journal article" date="2021" name="J Fungi (Basel)">
        <title>Virulence traits and population genomics of the black yeast Aureobasidium melanogenum.</title>
        <authorList>
            <person name="Cernosa A."/>
            <person name="Sun X."/>
            <person name="Gostincar C."/>
            <person name="Fang C."/>
            <person name="Gunde-Cimerman N."/>
            <person name="Song Z."/>
        </authorList>
    </citation>
    <scope>NUCLEOTIDE SEQUENCE</scope>
    <source>
        <strain evidence="4">EXF-9911</strain>
    </source>
</reference>
<evidence type="ECO:0000259" key="2">
    <source>
        <dbReference type="Pfam" id="PF14613"/>
    </source>
</evidence>
<comment type="caution">
    <text evidence="4">The sequence shown here is derived from an EMBL/GenBank/DDBJ whole genome shotgun (WGS) entry which is preliminary data.</text>
</comment>
<accession>A0A9P8EB19</accession>
<feature type="non-terminal residue" evidence="4">
    <location>
        <position position="974"/>
    </location>
</feature>
<dbReference type="EMBL" id="JAHFXF010000561">
    <property type="protein sequence ID" value="KAG9685632.1"/>
    <property type="molecule type" value="Genomic_DNA"/>
</dbReference>
<feature type="compositionally biased region" description="Low complexity" evidence="1">
    <location>
        <begin position="937"/>
        <end position="952"/>
    </location>
</feature>
<evidence type="ECO:0000256" key="1">
    <source>
        <dbReference type="SAM" id="MobiDB-lite"/>
    </source>
</evidence>
<feature type="compositionally biased region" description="Basic and acidic residues" evidence="1">
    <location>
        <begin position="284"/>
        <end position="299"/>
    </location>
</feature>
<dbReference type="InterPro" id="IPR045967">
    <property type="entry name" value="HAM1-like_N"/>
</dbReference>
<dbReference type="GO" id="GO:0008289">
    <property type="term" value="F:lipid binding"/>
    <property type="evidence" value="ECO:0007669"/>
    <property type="project" value="InterPro"/>
</dbReference>
<name>A0A9P8EB19_AURME</name>
<dbReference type="Pfam" id="PF14613">
    <property type="entry name" value="HAM1_C"/>
    <property type="match status" value="1"/>
</dbReference>
<dbReference type="Pfam" id="PF19343">
    <property type="entry name" value="HAM1_N"/>
    <property type="match status" value="1"/>
</dbReference>
<reference evidence="4" key="2">
    <citation type="submission" date="2021-08" db="EMBL/GenBank/DDBJ databases">
        <authorList>
            <person name="Gostincar C."/>
            <person name="Sun X."/>
            <person name="Song Z."/>
            <person name="Gunde-Cimerman N."/>
        </authorList>
    </citation>
    <scope>NUCLEOTIDE SEQUENCE</scope>
    <source>
        <strain evidence="4">EXF-9911</strain>
    </source>
</reference>
<protein>
    <submittedName>
        <fullName evidence="4">Uncharacterized protein</fullName>
    </submittedName>
</protein>
<dbReference type="InterPro" id="IPR027842">
    <property type="entry name" value="HAM1-like_C"/>
</dbReference>